<accession>A0ACC3TDS8</accession>
<gene>
    <name evidence="1" type="ORF">V1525DRAFT_393571</name>
</gene>
<evidence type="ECO:0000313" key="1">
    <source>
        <dbReference type="EMBL" id="KAK9241057.1"/>
    </source>
</evidence>
<organism evidence="1 2">
    <name type="scientific">Lipomyces kononenkoae</name>
    <name type="common">Yeast</name>
    <dbReference type="NCBI Taxonomy" id="34357"/>
    <lineage>
        <taxon>Eukaryota</taxon>
        <taxon>Fungi</taxon>
        <taxon>Dikarya</taxon>
        <taxon>Ascomycota</taxon>
        <taxon>Saccharomycotina</taxon>
        <taxon>Lipomycetes</taxon>
        <taxon>Lipomycetales</taxon>
        <taxon>Lipomycetaceae</taxon>
        <taxon>Lipomyces</taxon>
    </lineage>
</organism>
<comment type="caution">
    <text evidence="1">The sequence shown here is derived from an EMBL/GenBank/DDBJ whole genome shotgun (WGS) entry which is preliminary data.</text>
</comment>
<sequence>MHKNDSYQRTPPSSIPRRSVRPPPPKHNASPRSIKLSNNGSKAFKASNDNRSPAKKDDDPRASKKSVAKKTISASGAGRQAAQGSLKRRQQGHVGPNQVPATSTTRSGTTATTTTTTTTAAASAAATTTTTAAAAAAVATNGPPGRAFAGAEVLELDNLSGRQTIGRSATKRHCPTLSEKFLESLNREDSISPTQHNSMSPKVGPRQKIFESVSKKAKGFNSMKNPQPLVKAKDDDAAKLDGSLLELQVLRRRAVQEFVTSRSKREAKKTQVDRRTTTAEFPNNFEYLKSELVKDTNRPKTNLFDMDDIDEEYVCRTATIYQDPVKSKTDRVTRPVAMSSKDSAIERRLMTPQDDGSSDLSDLVLSPALSPLLSPTDGEVEQSHGSAHQLPTSLQVKVDDGELTLIA</sequence>
<evidence type="ECO:0000313" key="2">
    <source>
        <dbReference type="Proteomes" id="UP001433508"/>
    </source>
</evidence>
<dbReference type="Proteomes" id="UP001433508">
    <property type="component" value="Unassembled WGS sequence"/>
</dbReference>
<dbReference type="EMBL" id="MU971336">
    <property type="protein sequence ID" value="KAK9241057.1"/>
    <property type="molecule type" value="Genomic_DNA"/>
</dbReference>
<protein>
    <submittedName>
        <fullName evidence="1">Uncharacterized protein</fullName>
    </submittedName>
</protein>
<name>A0ACC3TDS8_LIPKO</name>
<reference evidence="2" key="1">
    <citation type="journal article" date="2024" name="Front. Bioeng. Biotechnol.">
        <title>Genome-scale model development and genomic sequencing of the oleaginous clade Lipomyces.</title>
        <authorList>
            <person name="Czajka J.J."/>
            <person name="Han Y."/>
            <person name="Kim J."/>
            <person name="Mondo S.J."/>
            <person name="Hofstad B.A."/>
            <person name="Robles A."/>
            <person name="Haridas S."/>
            <person name="Riley R."/>
            <person name="LaButti K."/>
            <person name="Pangilinan J."/>
            <person name="Andreopoulos W."/>
            <person name="Lipzen A."/>
            <person name="Yan J."/>
            <person name="Wang M."/>
            <person name="Ng V."/>
            <person name="Grigoriev I.V."/>
            <person name="Spatafora J.W."/>
            <person name="Magnuson J.K."/>
            <person name="Baker S.E."/>
            <person name="Pomraning K.R."/>
        </authorList>
    </citation>
    <scope>NUCLEOTIDE SEQUENCE [LARGE SCALE GENOMIC DNA]</scope>
    <source>
        <strain evidence="2">CBS 7786</strain>
    </source>
</reference>
<keyword evidence="2" id="KW-1185">Reference proteome</keyword>
<proteinExistence type="predicted"/>